<reference evidence="2" key="1">
    <citation type="submission" date="2024-10" db="EMBL/GenBank/DDBJ databases">
        <authorList>
            <person name="Ryan C."/>
        </authorList>
    </citation>
    <scope>NUCLEOTIDE SEQUENCE [LARGE SCALE GENOMIC DNA]</scope>
</reference>
<dbReference type="PANTHER" id="PTHR31111">
    <property type="entry name" value="BNAA05G37150D PROTEIN-RELATED"/>
    <property type="match status" value="1"/>
</dbReference>
<protein>
    <recommendedName>
        <fullName evidence="1">F-box domain-containing protein</fullName>
    </recommendedName>
</protein>
<evidence type="ECO:0000313" key="3">
    <source>
        <dbReference type="Proteomes" id="UP001497457"/>
    </source>
</evidence>
<dbReference type="Pfam" id="PF00646">
    <property type="entry name" value="F-box"/>
    <property type="match status" value="1"/>
</dbReference>
<feature type="domain" description="F-box" evidence="1">
    <location>
        <begin position="1"/>
        <end position="45"/>
    </location>
</feature>
<dbReference type="Gene3D" id="1.20.1280.50">
    <property type="match status" value="1"/>
</dbReference>
<dbReference type="NCBIfam" id="TIGR01640">
    <property type="entry name" value="F_box_assoc_1"/>
    <property type="match status" value="1"/>
</dbReference>
<gene>
    <name evidence="2" type="ORF">URODEC1_LOCUS107410</name>
</gene>
<evidence type="ECO:0000259" key="1">
    <source>
        <dbReference type="PROSITE" id="PS50181"/>
    </source>
</evidence>
<dbReference type="Proteomes" id="UP001497457">
    <property type="component" value="Chromosome 7b"/>
</dbReference>
<proteinExistence type="predicted"/>
<dbReference type="Pfam" id="PF08268">
    <property type="entry name" value="FBA_3"/>
    <property type="match status" value="1"/>
</dbReference>
<dbReference type="InterPro" id="IPR036047">
    <property type="entry name" value="F-box-like_dom_sf"/>
</dbReference>
<dbReference type="SMART" id="SM00256">
    <property type="entry name" value="FBOX"/>
    <property type="match status" value="1"/>
</dbReference>
<dbReference type="InterPro" id="IPR017451">
    <property type="entry name" value="F-box-assoc_interact_dom"/>
</dbReference>
<organism evidence="2 3">
    <name type="scientific">Urochloa decumbens</name>
    <dbReference type="NCBI Taxonomy" id="240449"/>
    <lineage>
        <taxon>Eukaryota</taxon>
        <taxon>Viridiplantae</taxon>
        <taxon>Streptophyta</taxon>
        <taxon>Embryophyta</taxon>
        <taxon>Tracheophyta</taxon>
        <taxon>Spermatophyta</taxon>
        <taxon>Magnoliopsida</taxon>
        <taxon>Liliopsida</taxon>
        <taxon>Poales</taxon>
        <taxon>Poaceae</taxon>
        <taxon>PACMAD clade</taxon>
        <taxon>Panicoideae</taxon>
        <taxon>Panicodae</taxon>
        <taxon>Paniceae</taxon>
        <taxon>Melinidinae</taxon>
        <taxon>Urochloa</taxon>
    </lineage>
</organism>
<dbReference type="SUPFAM" id="SSF81383">
    <property type="entry name" value="F-box domain"/>
    <property type="match status" value="1"/>
</dbReference>
<keyword evidence="3" id="KW-1185">Reference proteome</keyword>
<name>A0ABC9FNH5_9POAL</name>
<dbReference type="AlphaFoldDB" id="A0ABC9FNH5"/>
<dbReference type="EMBL" id="OZ075117">
    <property type="protein sequence ID" value="CAL5079012.1"/>
    <property type="molecule type" value="Genomic_DNA"/>
</dbReference>
<dbReference type="InterPro" id="IPR001810">
    <property type="entry name" value="F-box_dom"/>
</dbReference>
<dbReference type="InterPro" id="IPR015915">
    <property type="entry name" value="Kelch-typ_b-propeller"/>
</dbReference>
<dbReference type="PROSITE" id="PS50181">
    <property type="entry name" value="FBOX"/>
    <property type="match status" value="1"/>
</dbReference>
<dbReference type="PANTHER" id="PTHR31111:SF136">
    <property type="entry name" value="F-BOX ASSOCIATED DOMAIN-CONTAINING PROTEIN"/>
    <property type="match status" value="1"/>
</dbReference>
<sequence length="382" mass="43313">MDEGALPLDLVHEILLHLPAKTLCRLRAVCRPWRYLLSDPLFIAAHGARHPGPHLIGSYIESTEHDILFSIVDLSGQIIKQIRRKEGETVTGMAAGLVCIKTVHNGSYRFLNPSTEAVYHLLDRLAQEHIDRGFELRDYCEPVLLFGLAAGKGEYKVLRMLKYPWHGTGKPLFEVCTLNRSRRARWRAKQAPRVPFAWDDCTRVVIDGVVYLLSMHVYCSFDWGRHVTEQDWVISFDLETEEWRPNIKGPSSLIVDTAVADMLERLVGRAGLKHIALTNLNGSLVIVLGWSSCVDMWFLMDSEEGLWVKQYSLQVEPCKNHRPVLPLQVLDDGTIVILITNMQLLQIYDPRSNTFTDVARLSRCSAVGMYTGNLLTLDGHTQ</sequence>
<accession>A0ABC9FNH5</accession>
<dbReference type="Gene3D" id="2.120.10.80">
    <property type="entry name" value="Kelch-type beta propeller"/>
    <property type="match status" value="1"/>
</dbReference>
<dbReference type="SUPFAM" id="SSF50965">
    <property type="entry name" value="Galactose oxidase, central domain"/>
    <property type="match status" value="1"/>
</dbReference>
<dbReference type="InterPro" id="IPR013187">
    <property type="entry name" value="F-box-assoc_dom_typ3"/>
</dbReference>
<dbReference type="CDD" id="cd22157">
    <property type="entry name" value="F-box_AtFBW1-like"/>
    <property type="match status" value="1"/>
</dbReference>
<evidence type="ECO:0000313" key="2">
    <source>
        <dbReference type="EMBL" id="CAL5079012.1"/>
    </source>
</evidence>
<dbReference type="InterPro" id="IPR011043">
    <property type="entry name" value="Gal_Oxase/kelch_b-propeller"/>
</dbReference>